<organism evidence="1 2">
    <name type="scientific">Rhododendron molle</name>
    <name type="common">Chinese azalea</name>
    <name type="synonym">Azalea mollis</name>
    <dbReference type="NCBI Taxonomy" id="49168"/>
    <lineage>
        <taxon>Eukaryota</taxon>
        <taxon>Viridiplantae</taxon>
        <taxon>Streptophyta</taxon>
        <taxon>Embryophyta</taxon>
        <taxon>Tracheophyta</taxon>
        <taxon>Spermatophyta</taxon>
        <taxon>Magnoliopsida</taxon>
        <taxon>eudicotyledons</taxon>
        <taxon>Gunneridae</taxon>
        <taxon>Pentapetalae</taxon>
        <taxon>asterids</taxon>
        <taxon>Ericales</taxon>
        <taxon>Ericaceae</taxon>
        <taxon>Ericoideae</taxon>
        <taxon>Rhodoreae</taxon>
        <taxon>Rhododendron</taxon>
    </lineage>
</organism>
<gene>
    <name evidence="1" type="ORF">RHMOL_Rhmol07G0030400</name>
</gene>
<reference evidence="1" key="1">
    <citation type="submission" date="2022-02" db="EMBL/GenBank/DDBJ databases">
        <title>Plant Genome Project.</title>
        <authorList>
            <person name="Zhang R.-G."/>
        </authorList>
    </citation>
    <scope>NUCLEOTIDE SEQUENCE</scope>
    <source>
        <strain evidence="1">AT1</strain>
    </source>
</reference>
<dbReference type="EMBL" id="CM046394">
    <property type="protein sequence ID" value="KAI8545297.1"/>
    <property type="molecule type" value="Genomic_DNA"/>
</dbReference>
<accession>A0ACC0MXQ5</accession>
<name>A0ACC0MXQ5_RHOML</name>
<keyword evidence="2" id="KW-1185">Reference proteome</keyword>
<sequence length="584" mass="64928">MTPWKFKVLWKKIQKLAAQSERQIFWLLKLEAGLEAQLLQSKERTSLLGETMSLRGERMMKVAVAQFYGIALLSGKEEVQRGGGSNLDTENCSDKDEDDNVGNTEGESISDVDSQKEEAACWSSASRIVFGGIFRRRPKSQVISTEIKGAILEASAAVVAIITYAGGKLMTTGSGTIIGCEDVNGTYISTILTSATLLRSSWESDAIEDDIKVKVYLGDGKFFLGYVSSHDFHFNIATINVTSDVALPTASLRPLDDNIPMFPSETTSLQSQRHLDSFKIRPGDVVVALGRFGGAPRLWYARGEFRYTMWTYFKLLILAGLTVESFSRRVALFYKQSCRPWIGMALSNLYAARIGKLENVISKFNISEGVLVDEVIKGSPAEQAGIRRGDVIVQCGKKFVHGFLEFYDVMWKKVGKSMEVVVMRESSAAHLNLKVFVDQTSPDELNRMADSGFVLEVHHGGYFVGLPKLYLSGKVDFIRNVDSDLMSYFEVLNLVKELGCNPEICNIYHKIPDSYFDGGLKDIKTNTDVVDMFAIHEGRGTISVYVENIGVGLDVDELGIVRDEEEEDMRVTKMDLNVVKEVSI</sequence>
<evidence type="ECO:0000313" key="2">
    <source>
        <dbReference type="Proteomes" id="UP001062846"/>
    </source>
</evidence>
<evidence type="ECO:0000313" key="1">
    <source>
        <dbReference type="EMBL" id="KAI8545297.1"/>
    </source>
</evidence>
<dbReference type="Proteomes" id="UP001062846">
    <property type="component" value="Chromosome 7"/>
</dbReference>
<protein>
    <submittedName>
        <fullName evidence="1">Uncharacterized protein</fullName>
    </submittedName>
</protein>
<proteinExistence type="predicted"/>
<comment type="caution">
    <text evidence="1">The sequence shown here is derived from an EMBL/GenBank/DDBJ whole genome shotgun (WGS) entry which is preliminary data.</text>
</comment>